<dbReference type="InterPro" id="IPR052158">
    <property type="entry name" value="INH-QAR"/>
</dbReference>
<dbReference type="Pfam" id="PF01965">
    <property type="entry name" value="DJ-1_PfpI"/>
    <property type="match status" value="1"/>
</dbReference>
<protein>
    <submittedName>
        <fullName evidence="2">Class I glutamine amidotransferase-like protein</fullName>
    </submittedName>
</protein>
<accession>A0AA40DG93</accession>
<gene>
    <name evidence="2" type="ORF">B0H67DRAFT_604648</name>
</gene>
<sequence>MAVSSLKTLRVGVMLDEVQLSDVVGIDLLGNLSTTYLKEVLAMDNSLSGFQEHAIDIEFFYLSTILEPTRVTSGLRYMPNMTYDDCPRDLDIVLTGGPVLSYRPAAAAKFIREAWPKTRVWLTTCVGAMWLADTGVLDGRRATTNRWFLEGAKKLLPQVEWLDQRWVVEEKPFDGEGKGELWTSGGAGAGIDMIAQFCLANWDKKFVYTMALDGLEFAPEGTHGQFYLNSTFGTKLE</sequence>
<dbReference type="AlphaFoldDB" id="A0AA40DG93"/>
<dbReference type="InterPro" id="IPR029062">
    <property type="entry name" value="Class_I_gatase-like"/>
</dbReference>
<dbReference type="Proteomes" id="UP001172102">
    <property type="component" value="Unassembled WGS sequence"/>
</dbReference>
<dbReference type="PANTHER" id="PTHR43130:SF7">
    <property type="entry name" value="DJ-1_PFPI DOMAIN-CONTAINING PROTEIN"/>
    <property type="match status" value="1"/>
</dbReference>
<organism evidence="2 3">
    <name type="scientific">Lasiosphaeris hirsuta</name>
    <dbReference type="NCBI Taxonomy" id="260670"/>
    <lineage>
        <taxon>Eukaryota</taxon>
        <taxon>Fungi</taxon>
        <taxon>Dikarya</taxon>
        <taxon>Ascomycota</taxon>
        <taxon>Pezizomycotina</taxon>
        <taxon>Sordariomycetes</taxon>
        <taxon>Sordariomycetidae</taxon>
        <taxon>Sordariales</taxon>
        <taxon>Lasiosphaeriaceae</taxon>
        <taxon>Lasiosphaeris</taxon>
    </lineage>
</organism>
<keyword evidence="3" id="KW-1185">Reference proteome</keyword>
<feature type="domain" description="DJ-1/PfpI" evidence="1">
    <location>
        <begin position="55"/>
        <end position="194"/>
    </location>
</feature>
<dbReference type="SUPFAM" id="SSF52317">
    <property type="entry name" value="Class I glutamine amidotransferase-like"/>
    <property type="match status" value="1"/>
</dbReference>
<proteinExistence type="predicted"/>
<dbReference type="EMBL" id="JAUKUA010000009">
    <property type="protein sequence ID" value="KAK0702379.1"/>
    <property type="molecule type" value="Genomic_DNA"/>
</dbReference>
<evidence type="ECO:0000313" key="3">
    <source>
        <dbReference type="Proteomes" id="UP001172102"/>
    </source>
</evidence>
<name>A0AA40DG93_9PEZI</name>
<reference evidence="2" key="1">
    <citation type="submission" date="2023-06" db="EMBL/GenBank/DDBJ databases">
        <title>Genome-scale phylogeny and comparative genomics of the fungal order Sordariales.</title>
        <authorList>
            <consortium name="Lawrence Berkeley National Laboratory"/>
            <person name="Hensen N."/>
            <person name="Bonometti L."/>
            <person name="Westerberg I."/>
            <person name="Brannstrom I.O."/>
            <person name="Guillou S."/>
            <person name="Cros-Aarteil S."/>
            <person name="Calhoun S."/>
            <person name="Haridas S."/>
            <person name="Kuo A."/>
            <person name="Mondo S."/>
            <person name="Pangilinan J."/>
            <person name="Riley R."/>
            <person name="Labutti K."/>
            <person name="Andreopoulos B."/>
            <person name="Lipzen A."/>
            <person name="Chen C."/>
            <person name="Yanf M."/>
            <person name="Daum C."/>
            <person name="Ng V."/>
            <person name="Clum A."/>
            <person name="Steindorff A."/>
            <person name="Ohm R."/>
            <person name="Martin F."/>
            <person name="Silar P."/>
            <person name="Natvig D."/>
            <person name="Lalanne C."/>
            <person name="Gautier V."/>
            <person name="Ament-Velasquez S.L."/>
            <person name="Kruys A."/>
            <person name="Hutchinson M.I."/>
            <person name="Powell A.J."/>
            <person name="Barry K."/>
            <person name="Miller A.N."/>
            <person name="Grigoriev I.V."/>
            <person name="Debuchy R."/>
            <person name="Gladieux P."/>
            <person name="Thoren M.H."/>
            <person name="Johannesson H."/>
        </authorList>
    </citation>
    <scope>NUCLEOTIDE SEQUENCE</scope>
    <source>
        <strain evidence="2">SMH4607-1</strain>
    </source>
</reference>
<comment type="caution">
    <text evidence="2">The sequence shown here is derived from an EMBL/GenBank/DDBJ whole genome shotgun (WGS) entry which is preliminary data.</text>
</comment>
<keyword evidence="2" id="KW-0315">Glutamine amidotransferase</keyword>
<dbReference type="PANTHER" id="PTHR43130">
    <property type="entry name" value="ARAC-FAMILY TRANSCRIPTIONAL REGULATOR"/>
    <property type="match status" value="1"/>
</dbReference>
<dbReference type="Gene3D" id="3.40.50.880">
    <property type="match status" value="1"/>
</dbReference>
<dbReference type="InterPro" id="IPR002818">
    <property type="entry name" value="DJ-1/PfpI"/>
</dbReference>
<evidence type="ECO:0000313" key="2">
    <source>
        <dbReference type="EMBL" id="KAK0702379.1"/>
    </source>
</evidence>
<evidence type="ECO:0000259" key="1">
    <source>
        <dbReference type="Pfam" id="PF01965"/>
    </source>
</evidence>